<protein>
    <recommendedName>
        <fullName evidence="3">DUF2251 domain-containing protein</fullName>
    </recommendedName>
</protein>
<evidence type="ECO:0000313" key="2">
    <source>
        <dbReference type="Proteomes" id="UP000620127"/>
    </source>
</evidence>
<evidence type="ECO:0008006" key="3">
    <source>
        <dbReference type="Google" id="ProtNLM"/>
    </source>
</evidence>
<gene>
    <name evidence="1" type="ORF">GCM10011282_13510</name>
</gene>
<evidence type="ECO:0000313" key="1">
    <source>
        <dbReference type="EMBL" id="GGX08669.1"/>
    </source>
</evidence>
<reference evidence="2" key="1">
    <citation type="journal article" date="2019" name="Int. J. Syst. Evol. Microbiol.">
        <title>The Global Catalogue of Microorganisms (GCM) 10K type strain sequencing project: providing services to taxonomists for standard genome sequencing and annotation.</title>
        <authorList>
            <consortium name="The Broad Institute Genomics Platform"/>
            <consortium name="The Broad Institute Genome Sequencing Center for Infectious Disease"/>
            <person name="Wu L."/>
            <person name="Ma J."/>
        </authorList>
    </citation>
    <scope>NUCLEOTIDE SEQUENCE [LARGE SCALE GENOMIC DNA]</scope>
    <source>
        <strain evidence="2">KCTC 23916</strain>
    </source>
</reference>
<sequence length="143" mass="15775">MNEPLFLTEYHSTSNRNVVVVDEGSSVWCYLTEPNGDNPIADCWLLNTIDAPENLDDFGSSESAPPATRRYVTDAAKRAVPSEASIKLLWSKDGESVAVYVGQELLGFIAHNNPRGFSTNLREEGPFGSPLDRELFSMLFMSA</sequence>
<comment type="caution">
    <text evidence="1">The sequence shown here is derived from an EMBL/GenBank/DDBJ whole genome shotgun (WGS) entry which is preliminary data.</text>
</comment>
<dbReference type="EMBL" id="BMYT01000002">
    <property type="protein sequence ID" value="GGX08669.1"/>
    <property type="molecule type" value="Genomic_DNA"/>
</dbReference>
<accession>A0ABQ2XBA9</accession>
<organism evidence="1 2">
    <name type="scientific">Undibacterium macrobrachii</name>
    <dbReference type="NCBI Taxonomy" id="1119058"/>
    <lineage>
        <taxon>Bacteria</taxon>
        <taxon>Pseudomonadati</taxon>
        <taxon>Pseudomonadota</taxon>
        <taxon>Betaproteobacteria</taxon>
        <taxon>Burkholderiales</taxon>
        <taxon>Oxalobacteraceae</taxon>
        <taxon>Undibacterium</taxon>
    </lineage>
</organism>
<proteinExistence type="predicted"/>
<name>A0ABQ2XBA9_9BURK</name>
<dbReference type="Proteomes" id="UP000620127">
    <property type="component" value="Unassembled WGS sequence"/>
</dbReference>
<keyword evidence="2" id="KW-1185">Reference proteome</keyword>
<dbReference type="RefSeq" id="WP_189345293.1">
    <property type="nucleotide sequence ID" value="NZ_BMYT01000002.1"/>
</dbReference>